<evidence type="ECO:0000313" key="2">
    <source>
        <dbReference type="Proteomes" id="UP000286211"/>
    </source>
</evidence>
<protein>
    <recommendedName>
        <fullName evidence="3">Transposase</fullName>
    </recommendedName>
</protein>
<feature type="non-terminal residue" evidence="1">
    <location>
        <position position="1"/>
    </location>
</feature>
<reference evidence="1 2" key="1">
    <citation type="submission" date="2018-08" db="EMBL/GenBank/DDBJ databases">
        <title>A genome reference for cultivated species of the human gut microbiota.</title>
        <authorList>
            <person name="Zou Y."/>
            <person name="Xue W."/>
            <person name="Luo G."/>
        </authorList>
    </citation>
    <scope>NUCLEOTIDE SEQUENCE [LARGE SCALE GENOMIC DNA]</scope>
    <source>
        <strain evidence="1 2">AF46-2NS</strain>
    </source>
</reference>
<sequence length="70" mass="8135">ASDETLRKGGYAMFGLNENTQYYVCQRYVRMNMGINGLYQIVRTEMELPPLGGAVFIFFSKNRQQVKMLF</sequence>
<name>A0A3R6IK85_9BACT</name>
<dbReference type="EMBL" id="QRNB01000091">
    <property type="protein sequence ID" value="RHK08503.1"/>
    <property type="molecule type" value="Genomic_DNA"/>
</dbReference>
<evidence type="ECO:0000313" key="1">
    <source>
        <dbReference type="EMBL" id="RHK08503.1"/>
    </source>
</evidence>
<gene>
    <name evidence="1" type="ORF">DW079_12985</name>
</gene>
<organism evidence="1 2">
    <name type="scientific">Segatella copri</name>
    <dbReference type="NCBI Taxonomy" id="165179"/>
    <lineage>
        <taxon>Bacteria</taxon>
        <taxon>Pseudomonadati</taxon>
        <taxon>Bacteroidota</taxon>
        <taxon>Bacteroidia</taxon>
        <taxon>Bacteroidales</taxon>
        <taxon>Prevotellaceae</taxon>
        <taxon>Segatella</taxon>
    </lineage>
</organism>
<comment type="caution">
    <text evidence="1">The sequence shown here is derived from an EMBL/GenBank/DDBJ whole genome shotgun (WGS) entry which is preliminary data.</text>
</comment>
<evidence type="ECO:0008006" key="3">
    <source>
        <dbReference type="Google" id="ProtNLM"/>
    </source>
</evidence>
<dbReference type="AlphaFoldDB" id="A0A3R6IK85"/>
<dbReference type="Pfam" id="PF05717">
    <property type="entry name" value="TnpB_IS66"/>
    <property type="match status" value="1"/>
</dbReference>
<dbReference type="InterPro" id="IPR008878">
    <property type="entry name" value="Transposase_IS66_Orf2"/>
</dbReference>
<proteinExistence type="predicted"/>
<accession>A0A3R6IK85</accession>
<dbReference type="Proteomes" id="UP000286211">
    <property type="component" value="Unassembled WGS sequence"/>
</dbReference>